<evidence type="ECO:0000313" key="4">
    <source>
        <dbReference type="Proteomes" id="UP001213000"/>
    </source>
</evidence>
<dbReference type="EMBL" id="JANIEX010000797">
    <property type="protein sequence ID" value="KAJ3563088.1"/>
    <property type="molecule type" value="Genomic_DNA"/>
</dbReference>
<reference evidence="3" key="1">
    <citation type="submission" date="2022-07" db="EMBL/GenBank/DDBJ databases">
        <title>Genome Sequence of Leucocoprinus birnbaumii.</title>
        <authorList>
            <person name="Buettner E."/>
        </authorList>
    </citation>
    <scope>NUCLEOTIDE SEQUENCE</scope>
    <source>
        <strain evidence="3">VT141</strain>
    </source>
</reference>
<keyword evidence="2" id="KW-1133">Transmembrane helix</keyword>
<comment type="caution">
    <text evidence="3">The sequence shown here is derived from an EMBL/GenBank/DDBJ whole genome shotgun (WGS) entry which is preliminary data.</text>
</comment>
<keyword evidence="2" id="KW-0812">Transmembrane</keyword>
<name>A0AAD5VMN6_9AGAR</name>
<evidence type="ECO:0000256" key="1">
    <source>
        <dbReference type="SAM" id="MobiDB-lite"/>
    </source>
</evidence>
<keyword evidence="2" id="KW-0472">Membrane</keyword>
<organism evidence="3 4">
    <name type="scientific">Leucocoprinus birnbaumii</name>
    <dbReference type="NCBI Taxonomy" id="56174"/>
    <lineage>
        <taxon>Eukaryota</taxon>
        <taxon>Fungi</taxon>
        <taxon>Dikarya</taxon>
        <taxon>Basidiomycota</taxon>
        <taxon>Agaricomycotina</taxon>
        <taxon>Agaricomycetes</taxon>
        <taxon>Agaricomycetidae</taxon>
        <taxon>Agaricales</taxon>
        <taxon>Agaricineae</taxon>
        <taxon>Agaricaceae</taxon>
        <taxon>Leucocoprinus</taxon>
    </lineage>
</organism>
<feature type="transmembrane region" description="Helical" evidence="2">
    <location>
        <begin position="69"/>
        <end position="90"/>
    </location>
</feature>
<accession>A0AAD5VMN6</accession>
<feature type="region of interest" description="Disordered" evidence="1">
    <location>
        <begin position="95"/>
        <end position="128"/>
    </location>
</feature>
<protein>
    <submittedName>
        <fullName evidence="3">Uncharacterized protein</fullName>
    </submittedName>
</protein>
<sequence length="128" mass="13629">MTSIEPTPEPSPPIDSTFLATFSGEGTSIVTETLTFNPTFNLPPPGAPTPVIPTTVIDNNHQNATNRGAVIGGVLGALLVLVAAFAFVWFRRRSSKRGRNHAAGRSKNPDHEISEGSPAWPVEKAQNN</sequence>
<evidence type="ECO:0000313" key="3">
    <source>
        <dbReference type="EMBL" id="KAJ3563088.1"/>
    </source>
</evidence>
<keyword evidence="4" id="KW-1185">Reference proteome</keyword>
<proteinExistence type="predicted"/>
<dbReference type="AlphaFoldDB" id="A0AAD5VMN6"/>
<feature type="compositionally biased region" description="Basic residues" evidence="1">
    <location>
        <begin position="95"/>
        <end position="104"/>
    </location>
</feature>
<evidence type="ECO:0000256" key="2">
    <source>
        <dbReference type="SAM" id="Phobius"/>
    </source>
</evidence>
<gene>
    <name evidence="3" type="ORF">NP233_g9167</name>
</gene>
<dbReference type="Proteomes" id="UP001213000">
    <property type="component" value="Unassembled WGS sequence"/>
</dbReference>